<keyword evidence="1" id="KW-1133">Transmembrane helix</keyword>
<keyword evidence="1" id="KW-0472">Membrane</keyword>
<name>A0A7J7NQI3_9MAGN</name>
<dbReference type="AlphaFoldDB" id="A0A7J7NQI3"/>
<reference evidence="2 3" key="1">
    <citation type="journal article" date="2020" name="IScience">
        <title>Genome Sequencing of the Endangered Kingdonia uniflora (Circaeasteraceae, Ranunculales) Reveals Potential Mechanisms of Evolutionary Specialization.</title>
        <authorList>
            <person name="Sun Y."/>
            <person name="Deng T."/>
            <person name="Zhang A."/>
            <person name="Moore M.J."/>
            <person name="Landis J.B."/>
            <person name="Lin N."/>
            <person name="Zhang H."/>
            <person name="Zhang X."/>
            <person name="Huang J."/>
            <person name="Zhang X."/>
            <person name="Sun H."/>
            <person name="Wang H."/>
        </authorList>
    </citation>
    <scope>NUCLEOTIDE SEQUENCE [LARGE SCALE GENOMIC DNA]</scope>
    <source>
        <strain evidence="2">TB1705</strain>
        <tissue evidence="2">Leaf</tissue>
    </source>
</reference>
<dbReference type="GO" id="GO:0005363">
    <property type="term" value="F:maltose transmembrane transporter activity"/>
    <property type="evidence" value="ECO:0007669"/>
    <property type="project" value="TreeGrafter"/>
</dbReference>
<dbReference type="Proteomes" id="UP000541444">
    <property type="component" value="Unassembled WGS sequence"/>
</dbReference>
<feature type="transmembrane region" description="Helical" evidence="1">
    <location>
        <begin position="225"/>
        <end position="245"/>
    </location>
</feature>
<comment type="caution">
    <text evidence="2">The sequence shown here is derived from an EMBL/GenBank/DDBJ whole genome shotgun (WGS) entry which is preliminary data.</text>
</comment>
<proteinExistence type="predicted"/>
<evidence type="ECO:0000313" key="2">
    <source>
        <dbReference type="EMBL" id="KAF6169446.1"/>
    </source>
</evidence>
<accession>A0A7J7NQI3</accession>
<feature type="transmembrane region" description="Helical" evidence="1">
    <location>
        <begin position="309"/>
        <end position="329"/>
    </location>
</feature>
<dbReference type="InterPro" id="IPR034628">
    <property type="entry name" value="MEX1/MEX1-like"/>
</dbReference>
<feature type="transmembrane region" description="Helical" evidence="1">
    <location>
        <begin position="163"/>
        <end position="183"/>
    </location>
</feature>
<sequence>MAIQIVPLIKSPLISTCPNPKPTSLLSLSLSLSPSSLHLPLPKPKPSLSLTLSFSSSSLYNRIKLKPIRALESDLPFSQTEEPQKIEARKSFEEWNSLTAKFAGASNLPFLILQLPQILLNYQNLAAGNKSALLAVPWLSMLTGLLGNISLLSYFAKKRESEAVVVQTLGVISIYIVIVQLTLAEAMPLPYFLVTSVVVGLGLVLNFMNYFGWLNAGIWRFWEDFITVGGLSVLPQVMWSTFVPFIPNSTLPGSIAFATALVAVIMARLGKLPEKGIKFMGSISGWTATLLFMWMPVSQMWTSYLNPDNIKGLSAISMLLAMIGNGLMIPRALLIRDLMWFTGSTWASVLYGWGNLISMYCFKSISSEFFFAATLGLYAWIGLALWRDTKAYGYSSPFRSLKELFFGP</sequence>
<feature type="transmembrane region" description="Helical" evidence="1">
    <location>
        <begin position="338"/>
        <end position="357"/>
    </location>
</feature>
<feature type="transmembrane region" description="Helical" evidence="1">
    <location>
        <begin position="132"/>
        <end position="156"/>
    </location>
</feature>
<dbReference type="EMBL" id="JACGCM010000659">
    <property type="protein sequence ID" value="KAF6169446.1"/>
    <property type="molecule type" value="Genomic_DNA"/>
</dbReference>
<feature type="transmembrane region" description="Helical" evidence="1">
    <location>
        <begin position="369"/>
        <end position="386"/>
    </location>
</feature>
<keyword evidence="1" id="KW-0812">Transmembrane</keyword>
<gene>
    <name evidence="2" type="ORF">GIB67_021449</name>
</gene>
<evidence type="ECO:0000256" key="1">
    <source>
        <dbReference type="SAM" id="Phobius"/>
    </source>
</evidence>
<organism evidence="2 3">
    <name type="scientific">Kingdonia uniflora</name>
    <dbReference type="NCBI Taxonomy" id="39325"/>
    <lineage>
        <taxon>Eukaryota</taxon>
        <taxon>Viridiplantae</taxon>
        <taxon>Streptophyta</taxon>
        <taxon>Embryophyta</taxon>
        <taxon>Tracheophyta</taxon>
        <taxon>Spermatophyta</taxon>
        <taxon>Magnoliopsida</taxon>
        <taxon>Ranunculales</taxon>
        <taxon>Circaeasteraceae</taxon>
        <taxon>Kingdonia</taxon>
    </lineage>
</organism>
<dbReference type="PANTHER" id="PTHR34809">
    <property type="entry name" value="MALTOSE EXCESS PROTEIN 1, CHLOROPLASTIC-RELATED"/>
    <property type="match status" value="1"/>
</dbReference>
<keyword evidence="3" id="KW-1185">Reference proteome</keyword>
<dbReference type="PANTHER" id="PTHR34809:SF1">
    <property type="entry name" value="MALTOSE EXCESS PROTEIN 1, CHLOROPLASTIC-RELATED"/>
    <property type="match status" value="1"/>
</dbReference>
<dbReference type="OrthoDB" id="8048523at2759"/>
<feature type="transmembrane region" description="Helical" evidence="1">
    <location>
        <begin position="277"/>
        <end position="297"/>
    </location>
</feature>
<evidence type="ECO:0000313" key="3">
    <source>
        <dbReference type="Proteomes" id="UP000541444"/>
    </source>
</evidence>
<feature type="transmembrane region" description="Helical" evidence="1">
    <location>
        <begin position="251"/>
        <end position="270"/>
    </location>
</feature>
<dbReference type="GO" id="GO:0009941">
    <property type="term" value="C:chloroplast envelope"/>
    <property type="evidence" value="ECO:0007669"/>
    <property type="project" value="TreeGrafter"/>
</dbReference>
<protein>
    <submittedName>
        <fullName evidence="2">Uncharacterized protein</fullName>
    </submittedName>
</protein>
<feature type="transmembrane region" description="Helical" evidence="1">
    <location>
        <begin position="189"/>
        <end position="213"/>
    </location>
</feature>